<reference evidence="4 5" key="1">
    <citation type="journal article" date="2011" name="Stand. Genomic Sci.">
        <title>Complete genome sequence of Syntrophobotulus glycolicus type strain (FlGlyR).</title>
        <authorList>
            <person name="Han C."/>
            <person name="Mwirichia R."/>
            <person name="Chertkov O."/>
            <person name="Held B."/>
            <person name="Lapidus A."/>
            <person name="Nolan M."/>
            <person name="Lucas S."/>
            <person name="Hammon N."/>
            <person name="Deshpande S."/>
            <person name="Cheng J.F."/>
            <person name="Tapia R."/>
            <person name="Goodwin L."/>
            <person name="Pitluck S."/>
            <person name="Huntemann M."/>
            <person name="Liolios K."/>
            <person name="Ivanova N."/>
            <person name="Pagani I."/>
            <person name="Mavromatis K."/>
            <person name="Ovchinikova G."/>
            <person name="Pati A."/>
            <person name="Chen A."/>
            <person name="Palaniappan K."/>
            <person name="Land M."/>
            <person name="Hauser L."/>
            <person name="Brambilla E.M."/>
            <person name="Rohde M."/>
            <person name="Spring S."/>
            <person name="Sikorski J."/>
            <person name="Goker M."/>
            <person name="Woyke T."/>
            <person name="Bristow J."/>
            <person name="Eisen J.A."/>
            <person name="Markowitz V."/>
            <person name="Hugenholtz P."/>
            <person name="Kyrpides N.C."/>
            <person name="Klenk H.P."/>
            <person name="Detter J.C."/>
        </authorList>
    </citation>
    <scope>NUCLEOTIDE SEQUENCE [LARGE SCALE GENOMIC DNA]</scope>
    <source>
        <strain evidence="5">DSM 8271 / FlGlyR</strain>
    </source>
</reference>
<sequence length="121" mass="14461">MKDLARRAFLFDFYGPLLTEKQSRIWDLYYNLDYSLAEIAEGEEISRQAVHDLLKRTEKILNDYESKLLLVQKFEMEREKLARIEALLQSLERESFCSEEGWMKKQDIGFEIKQMISDTLK</sequence>
<dbReference type="STRING" id="645991.Sgly_2307"/>
<comment type="function">
    <text evidence="2 3">Might take part in the signal recognition particle (SRP) pathway. This is inferred from the conservation of its genetic proximity to ftsY/ffh. May be a regulatory protein.</text>
</comment>
<dbReference type="InterPro" id="IPR007394">
    <property type="entry name" value="UPF0122"/>
</dbReference>
<dbReference type="HAMAP" id="MF_00245">
    <property type="entry name" value="UPF0122"/>
    <property type="match status" value="1"/>
</dbReference>
<proteinExistence type="inferred from homology"/>
<dbReference type="OrthoDB" id="6392at2"/>
<evidence type="ECO:0000313" key="4">
    <source>
        <dbReference type="EMBL" id="ADY56595.1"/>
    </source>
</evidence>
<dbReference type="KEGG" id="sgy:Sgly_2307"/>
<dbReference type="PANTHER" id="PTHR40083">
    <property type="entry name" value="UPF0122 PROTEIN CBO2450/CLC_2298"/>
    <property type="match status" value="1"/>
</dbReference>
<organism evidence="4 5">
    <name type="scientific">Syntrophobotulus glycolicus (strain DSM 8271 / FlGlyR)</name>
    <dbReference type="NCBI Taxonomy" id="645991"/>
    <lineage>
        <taxon>Bacteria</taxon>
        <taxon>Bacillati</taxon>
        <taxon>Bacillota</taxon>
        <taxon>Clostridia</taxon>
        <taxon>Eubacteriales</taxon>
        <taxon>Desulfitobacteriaceae</taxon>
        <taxon>Syntrophobotulus</taxon>
    </lineage>
</organism>
<dbReference type="Gene3D" id="1.10.10.10">
    <property type="entry name" value="Winged helix-like DNA-binding domain superfamily/Winged helix DNA-binding domain"/>
    <property type="match status" value="1"/>
</dbReference>
<dbReference type="SUPFAM" id="SSF88659">
    <property type="entry name" value="Sigma3 and sigma4 domains of RNA polymerase sigma factors"/>
    <property type="match status" value="1"/>
</dbReference>
<dbReference type="RefSeq" id="WP_013625460.1">
    <property type="nucleotide sequence ID" value="NC_015172.1"/>
</dbReference>
<evidence type="ECO:0000256" key="3">
    <source>
        <dbReference type="HAMAP-Rule" id="MF_00245"/>
    </source>
</evidence>
<dbReference type="InterPro" id="IPR036388">
    <property type="entry name" value="WH-like_DNA-bd_sf"/>
</dbReference>
<dbReference type="eggNOG" id="COG2739">
    <property type="taxonomic scope" value="Bacteria"/>
</dbReference>
<keyword evidence="5" id="KW-1185">Reference proteome</keyword>
<dbReference type="Proteomes" id="UP000007488">
    <property type="component" value="Chromosome"/>
</dbReference>
<dbReference type="EMBL" id="CP002547">
    <property type="protein sequence ID" value="ADY56595.1"/>
    <property type="molecule type" value="Genomic_DNA"/>
</dbReference>
<dbReference type="NCBIfam" id="NF045758">
    <property type="entry name" value="YlxM"/>
    <property type="match status" value="1"/>
</dbReference>
<comment type="similarity">
    <text evidence="1 3">Belongs to the UPF0122 family.</text>
</comment>
<evidence type="ECO:0000256" key="2">
    <source>
        <dbReference type="ARBA" id="ARBA00024764"/>
    </source>
</evidence>
<reference evidence="5" key="2">
    <citation type="submission" date="2011-02" db="EMBL/GenBank/DDBJ databases">
        <title>The complete genome of Syntrophobotulus glycolicus DSM 8271.</title>
        <authorList>
            <person name="Lucas S."/>
            <person name="Copeland A."/>
            <person name="Lapidus A."/>
            <person name="Bruce D."/>
            <person name="Goodwin L."/>
            <person name="Pitluck S."/>
            <person name="Kyrpides N."/>
            <person name="Mavromatis K."/>
            <person name="Pagani I."/>
            <person name="Ivanova N."/>
            <person name="Mikhailova N."/>
            <person name="Chertkov O."/>
            <person name="Held B."/>
            <person name="Detter J.C."/>
            <person name="Tapia R."/>
            <person name="Han C."/>
            <person name="Land M."/>
            <person name="Hauser L."/>
            <person name="Markowitz V."/>
            <person name="Cheng J.-F."/>
            <person name="Hugenholtz P."/>
            <person name="Woyke T."/>
            <person name="Wu D."/>
            <person name="Spring S."/>
            <person name="Schroeder M."/>
            <person name="Brambilla E."/>
            <person name="Klenk H.-P."/>
            <person name="Eisen J.A."/>
        </authorList>
    </citation>
    <scope>NUCLEOTIDE SEQUENCE [LARGE SCALE GENOMIC DNA]</scope>
    <source>
        <strain evidence="5">DSM 8271 / FlGlyR</strain>
    </source>
</reference>
<dbReference type="InterPro" id="IPR013324">
    <property type="entry name" value="RNA_pol_sigma_r3/r4-like"/>
</dbReference>
<dbReference type="PANTHER" id="PTHR40083:SF1">
    <property type="entry name" value="UPF0122 PROTEIN YLXM"/>
    <property type="match status" value="1"/>
</dbReference>
<dbReference type="HOGENOM" id="CLU_129218_0_1_9"/>
<dbReference type="NCBIfam" id="NF001072">
    <property type="entry name" value="PRK00118.2-2"/>
    <property type="match status" value="1"/>
</dbReference>
<protein>
    <recommendedName>
        <fullName evidence="3">UPF0122 protein Sgly_2307</fullName>
    </recommendedName>
</protein>
<dbReference type="InterPro" id="IPR054831">
    <property type="entry name" value="UPF0122_fam_protein"/>
</dbReference>
<accession>F0SUE5</accession>
<evidence type="ECO:0000256" key="1">
    <source>
        <dbReference type="ARBA" id="ARBA00008720"/>
    </source>
</evidence>
<gene>
    <name evidence="4" type="ordered locus">Sgly_2307</name>
</gene>
<evidence type="ECO:0000313" key="5">
    <source>
        <dbReference type="Proteomes" id="UP000007488"/>
    </source>
</evidence>
<name>F0SUE5_SYNGF</name>
<dbReference type="AlphaFoldDB" id="F0SUE5"/>
<dbReference type="Pfam" id="PF04297">
    <property type="entry name" value="UPF0122"/>
    <property type="match status" value="1"/>
</dbReference>